<proteinExistence type="predicted"/>
<evidence type="ECO:0008006" key="4">
    <source>
        <dbReference type="Google" id="ProtNLM"/>
    </source>
</evidence>
<accession>A0AAV2FED5</accession>
<name>A0AAV2FED5_9ROSI</name>
<feature type="region of interest" description="Disordered" evidence="1">
    <location>
        <begin position="331"/>
        <end position="375"/>
    </location>
</feature>
<dbReference type="EMBL" id="OZ034819">
    <property type="protein sequence ID" value="CAL1396025.1"/>
    <property type="molecule type" value="Genomic_DNA"/>
</dbReference>
<protein>
    <recommendedName>
        <fullName evidence="4">Basic proline-rich protein-like</fullName>
    </recommendedName>
</protein>
<gene>
    <name evidence="2" type="ORF">LTRI10_LOCUS36416</name>
</gene>
<feature type="region of interest" description="Disordered" evidence="1">
    <location>
        <begin position="24"/>
        <end position="177"/>
    </location>
</feature>
<sequence length="375" mass="39924">MPRLPAAGLYLSSGSRRLARYHSLTPAPGLRPPHGTQAHHCPGSRRRAITARPVSDDRDRYRSRTPASRPRPPPSSKHLGPPLPPAPGLCRPPDTRSHHCPDSRRQAFTSLPVPGARARYRSRTPAPGPVIVLGPRHPGPPFSWQRRAFTSRPVPEGRARYHSRTLPPGLCSTPGTRAHHFPVSRRRAFTSRPVPGSQARYNSQLSGSALLSTSGPTISPAPGSKPSPLVCYRSQTPAPEPTIFLAAASLHLSSGSRRPSPSSFSDSASRPGPIIILVRFSTSGPTISPAPGSRPSPLVRFPAPRPVIVPGPRLQESVLLPAPENTIAPAPNGGHSPLVRFPEPGPVIVPGSRAPPSFQKPGSPLSQLPATSLHL</sequence>
<dbReference type="Proteomes" id="UP001497516">
    <property type="component" value="Chromosome 6"/>
</dbReference>
<evidence type="ECO:0000256" key="1">
    <source>
        <dbReference type="SAM" id="MobiDB-lite"/>
    </source>
</evidence>
<keyword evidence="3" id="KW-1185">Reference proteome</keyword>
<feature type="compositionally biased region" description="Pro residues" evidence="1">
    <location>
        <begin position="69"/>
        <end position="87"/>
    </location>
</feature>
<dbReference type="AlphaFoldDB" id="A0AAV2FED5"/>
<evidence type="ECO:0000313" key="2">
    <source>
        <dbReference type="EMBL" id="CAL1396025.1"/>
    </source>
</evidence>
<feature type="compositionally biased region" description="Basic and acidic residues" evidence="1">
    <location>
        <begin position="93"/>
        <end position="105"/>
    </location>
</feature>
<evidence type="ECO:0000313" key="3">
    <source>
        <dbReference type="Proteomes" id="UP001497516"/>
    </source>
</evidence>
<organism evidence="2 3">
    <name type="scientific">Linum trigynum</name>
    <dbReference type="NCBI Taxonomy" id="586398"/>
    <lineage>
        <taxon>Eukaryota</taxon>
        <taxon>Viridiplantae</taxon>
        <taxon>Streptophyta</taxon>
        <taxon>Embryophyta</taxon>
        <taxon>Tracheophyta</taxon>
        <taxon>Spermatophyta</taxon>
        <taxon>Magnoliopsida</taxon>
        <taxon>eudicotyledons</taxon>
        <taxon>Gunneridae</taxon>
        <taxon>Pentapetalae</taxon>
        <taxon>rosids</taxon>
        <taxon>fabids</taxon>
        <taxon>Malpighiales</taxon>
        <taxon>Linaceae</taxon>
        <taxon>Linum</taxon>
    </lineage>
</organism>
<reference evidence="2 3" key="1">
    <citation type="submission" date="2024-04" db="EMBL/GenBank/DDBJ databases">
        <authorList>
            <person name="Fracassetti M."/>
        </authorList>
    </citation>
    <scope>NUCLEOTIDE SEQUENCE [LARGE SCALE GENOMIC DNA]</scope>
</reference>
<feature type="compositionally biased region" description="Polar residues" evidence="1">
    <location>
        <begin position="364"/>
        <end position="375"/>
    </location>
</feature>